<gene>
    <name evidence="4" type="ORF">LS64_007525</name>
</gene>
<evidence type="ECO:0000313" key="5">
    <source>
        <dbReference type="Proteomes" id="UP000029714"/>
    </source>
</evidence>
<keyword evidence="5" id="KW-1185">Reference proteome</keyword>
<dbReference type="RefSeq" id="WP_034573829.1">
    <property type="nucleotide sequence ID" value="NZ_JRMP02000011.1"/>
</dbReference>
<dbReference type="InterPro" id="IPR004089">
    <property type="entry name" value="MCPsignal_dom"/>
</dbReference>
<sequence>MLRSLHFRLRVIHIIGMLSLAINAYFFTDNIIGECVQYFLIFALILHDLDEKKWGADMNKVIANELEKMTLNSKLKADTSFSLESGQILNLISQFKEKISTIVQTIDKKTHANQDNIKTLENISHSLYTESSDMRDIVNTANTRAQHIDSAMSDFINDVNQTGSHQQEMLKIMQEIKQLLSDVQDSFEDTARHSEELVSHFSSLQNSTNSIANIAKSVGDIADQTNLLALNAAIEAARAGEHGRGFAVVADEVRKLAERTQNSLVEIDSNVKSIIQEVSESNVSLNYNKENIANLVTKNQNTTTKILDFETIFQQSSTNIEHIVANANATKSDLDSIIADIKQIVTFAQNNLNNSQHISNISSDIQKDFNELEKSILVLEK</sequence>
<accession>A0A347VS96</accession>
<dbReference type="PANTHER" id="PTHR32089:SF112">
    <property type="entry name" value="LYSOZYME-LIKE PROTEIN-RELATED"/>
    <property type="match status" value="1"/>
</dbReference>
<keyword evidence="1 2" id="KW-0807">Transducer</keyword>
<dbReference type="SUPFAM" id="SSF58104">
    <property type="entry name" value="Methyl-accepting chemotaxis protein (MCP) signaling domain"/>
    <property type="match status" value="1"/>
</dbReference>
<reference evidence="4 5" key="2">
    <citation type="journal article" date="2016" name="Infect. Immun.">
        <title>Helicobacter saguini, a Novel Helicobacter Isolated from Cotton-Top Tamarins with Ulcerative Colitis, Has Proinflammatory Properties and Induces Typhlocolitis and Dysplasia in Gnotobiotic IL-10-/- Mice.</title>
        <authorList>
            <person name="Shen Z."/>
            <person name="Mannion A."/>
            <person name="Whary M.T."/>
            <person name="Muthupalani S."/>
            <person name="Sheh A."/>
            <person name="Feng Y."/>
            <person name="Gong G."/>
            <person name="Vandamme P."/>
            <person name="Holcombe H.R."/>
            <person name="Paster B.J."/>
            <person name="Fox J.G."/>
        </authorList>
    </citation>
    <scope>NUCLEOTIDE SEQUENCE [LARGE SCALE GENOMIC DNA]</scope>
    <source>
        <strain evidence="4 5">MIT 97-6194</strain>
    </source>
</reference>
<dbReference type="SMART" id="SM00283">
    <property type="entry name" value="MA"/>
    <property type="match status" value="1"/>
</dbReference>
<dbReference type="AlphaFoldDB" id="A0A347VS96"/>
<evidence type="ECO:0000259" key="3">
    <source>
        <dbReference type="PROSITE" id="PS50111"/>
    </source>
</evidence>
<dbReference type="PANTHER" id="PTHR32089">
    <property type="entry name" value="METHYL-ACCEPTING CHEMOTAXIS PROTEIN MCPB"/>
    <property type="match status" value="1"/>
</dbReference>
<dbReference type="STRING" id="1548018.LS64_13920"/>
<proteinExistence type="predicted"/>
<dbReference type="Pfam" id="PF00015">
    <property type="entry name" value="MCPsignal"/>
    <property type="match status" value="1"/>
</dbReference>
<protein>
    <submittedName>
        <fullName evidence="4">Chemotaxis protein</fullName>
    </submittedName>
</protein>
<dbReference type="EMBL" id="JRMP02000011">
    <property type="protein sequence ID" value="TLD94001.1"/>
    <property type="molecule type" value="Genomic_DNA"/>
</dbReference>
<dbReference type="Gene3D" id="1.10.287.950">
    <property type="entry name" value="Methyl-accepting chemotaxis protein"/>
    <property type="match status" value="1"/>
</dbReference>
<reference evidence="4 5" key="1">
    <citation type="journal article" date="2014" name="Genome Announc.">
        <title>Draft genome sequences of eight enterohepatic helicobacter species isolated from both laboratory and wild rodents.</title>
        <authorList>
            <person name="Sheh A."/>
            <person name="Shen Z."/>
            <person name="Fox J.G."/>
        </authorList>
    </citation>
    <scope>NUCLEOTIDE SEQUENCE [LARGE SCALE GENOMIC DNA]</scope>
    <source>
        <strain evidence="4 5">MIT 97-6194</strain>
    </source>
</reference>
<name>A0A347VS96_9HELI</name>
<dbReference type="PROSITE" id="PS50111">
    <property type="entry name" value="CHEMOTAXIS_TRANSDUC_2"/>
    <property type="match status" value="1"/>
</dbReference>
<dbReference type="OrthoDB" id="5318642at2"/>
<dbReference type="GO" id="GO:0007165">
    <property type="term" value="P:signal transduction"/>
    <property type="evidence" value="ECO:0007669"/>
    <property type="project" value="UniProtKB-KW"/>
</dbReference>
<organism evidence="4 5">
    <name type="scientific">Helicobacter saguini</name>
    <dbReference type="NCBI Taxonomy" id="1548018"/>
    <lineage>
        <taxon>Bacteria</taxon>
        <taxon>Pseudomonadati</taxon>
        <taxon>Campylobacterota</taxon>
        <taxon>Epsilonproteobacteria</taxon>
        <taxon>Campylobacterales</taxon>
        <taxon>Helicobacteraceae</taxon>
        <taxon>Helicobacter</taxon>
    </lineage>
</organism>
<dbReference type="GO" id="GO:0016020">
    <property type="term" value="C:membrane"/>
    <property type="evidence" value="ECO:0007669"/>
    <property type="project" value="InterPro"/>
</dbReference>
<feature type="domain" description="Methyl-accepting transducer" evidence="3">
    <location>
        <begin position="116"/>
        <end position="366"/>
    </location>
</feature>
<evidence type="ECO:0000256" key="1">
    <source>
        <dbReference type="ARBA" id="ARBA00023224"/>
    </source>
</evidence>
<comment type="caution">
    <text evidence="4">The sequence shown here is derived from an EMBL/GenBank/DDBJ whole genome shotgun (WGS) entry which is preliminary data.</text>
</comment>
<dbReference type="Proteomes" id="UP000029714">
    <property type="component" value="Unassembled WGS sequence"/>
</dbReference>
<evidence type="ECO:0000313" key="4">
    <source>
        <dbReference type="EMBL" id="TLD94001.1"/>
    </source>
</evidence>
<evidence type="ECO:0000256" key="2">
    <source>
        <dbReference type="PROSITE-ProRule" id="PRU00284"/>
    </source>
</evidence>